<evidence type="ECO:0000313" key="3">
    <source>
        <dbReference type="Proteomes" id="UP000001542"/>
    </source>
</evidence>
<dbReference type="OrthoDB" id="567086at2759"/>
<dbReference type="InParanoid" id="A2D7I1"/>
<sequence>MKKCPIVVTGPTGSGKSTQCRMLSQLLSIDYIHEYIDLPGGEEMLGKLIGGEISMINFQDYVLAKFDEQLAESKTDVFVIERLPEECSMIFCDGDETVLSKARAVQNKYGITGFAGDMKVITINNYGQSPNAVLNEILGTIFGTKNVTPADVQHLANTSGVVIYLKSTPDLCMERMRKRGRGPEAKTKYSFIENMCNKYENYINRFTSV</sequence>
<dbReference type="Pfam" id="PF01712">
    <property type="entry name" value="dNK"/>
    <property type="match status" value="1"/>
</dbReference>
<dbReference type="Gene3D" id="3.40.50.300">
    <property type="entry name" value="P-loop containing nucleotide triphosphate hydrolases"/>
    <property type="match status" value="1"/>
</dbReference>
<accession>A2D7I1</accession>
<dbReference type="PANTHER" id="PTHR10513:SF35">
    <property type="entry name" value="DEOXYADENOSINE KINASE"/>
    <property type="match status" value="1"/>
</dbReference>
<dbReference type="Proteomes" id="UP000001542">
    <property type="component" value="Unassembled WGS sequence"/>
</dbReference>
<dbReference type="KEGG" id="tva:4720664"/>
<dbReference type="SUPFAM" id="SSF52540">
    <property type="entry name" value="P-loop containing nucleoside triphosphate hydrolases"/>
    <property type="match status" value="1"/>
</dbReference>
<reference evidence="2" key="1">
    <citation type="submission" date="2006-10" db="EMBL/GenBank/DDBJ databases">
        <authorList>
            <person name="Amadeo P."/>
            <person name="Zhao Q."/>
            <person name="Wortman J."/>
            <person name="Fraser-Liggett C."/>
            <person name="Carlton J."/>
        </authorList>
    </citation>
    <scope>NUCLEOTIDE SEQUENCE</scope>
    <source>
        <strain evidence="2">G3</strain>
    </source>
</reference>
<evidence type="ECO:0000259" key="1">
    <source>
        <dbReference type="Pfam" id="PF01712"/>
    </source>
</evidence>
<proteinExistence type="predicted"/>
<gene>
    <name evidence="2" type="ORF">TVAG_120360</name>
</gene>
<dbReference type="InterPro" id="IPR027417">
    <property type="entry name" value="P-loop_NTPase"/>
</dbReference>
<dbReference type="InterPro" id="IPR050566">
    <property type="entry name" value="Deoxyribonucleoside_kinase"/>
</dbReference>
<dbReference type="AlphaFoldDB" id="A2D7I1"/>
<organism evidence="2 3">
    <name type="scientific">Trichomonas vaginalis (strain ATCC PRA-98 / G3)</name>
    <dbReference type="NCBI Taxonomy" id="412133"/>
    <lineage>
        <taxon>Eukaryota</taxon>
        <taxon>Metamonada</taxon>
        <taxon>Parabasalia</taxon>
        <taxon>Trichomonadida</taxon>
        <taxon>Trichomonadidae</taxon>
        <taxon>Trichomonas</taxon>
    </lineage>
</organism>
<dbReference type="VEuPathDB" id="TrichDB:TVAGG3_0993390"/>
<name>A2D7I1_TRIV3</name>
<dbReference type="PANTHER" id="PTHR10513">
    <property type="entry name" value="DEOXYNUCLEOSIDE KINASE"/>
    <property type="match status" value="1"/>
</dbReference>
<evidence type="ECO:0000313" key="2">
    <source>
        <dbReference type="EMBL" id="EAY23698.1"/>
    </source>
</evidence>
<reference evidence="2" key="2">
    <citation type="journal article" date="2007" name="Science">
        <title>Draft genome sequence of the sexually transmitted pathogen Trichomonas vaginalis.</title>
        <authorList>
            <person name="Carlton J.M."/>
            <person name="Hirt R.P."/>
            <person name="Silva J.C."/>
            <person name="Delcher A.L."/>
            <person name="Schatz M."/>
            <person name="Zhao Q."/>
            <person name="Wortman J.R."/>
            <person name="Bidwell S.L."/>
            <person name="Alsmark U.C.M."/>
            <person name="Besteiro S."/>
            <person name="Sicheritz-Ponten T."/>
            <person name="Noel C.J."/>
            <person name="Dacks J.B."/>
            <person name="Foster P.G."/>
            <person name="Simillion C."/>
            <person name="Van de Peer Y."/>
            <person name="Miranda-Saavedra D."/>
            <person name="Barton G.J."/>
            <person name="Westrop G.D."/>
            <person name="Mueller S."/>
            <person name="Dessi D."/>
            <person name="Fiori P.L."/>
            <person name="Ren Q."/>
            <person name="Paulsen I."/>
            <person name="Zhang H."/>
            <person name="Bastida-Corcuera F.D."/>
            <person name="Simoes-Barbosa A."/>
            <person name="Brown M.T."/>
            <person name="Hayes R.D."/>
            <person name="Mukherjee M."/>
            <person name="Okumura C.Y."/>
            <person name="Schneider R."/>
            <person name="Smith A.J."/>
            <person name="Vanacova S."/>
            <person name="Villalvazo M."/>
            <person name="Haas B.J."/>
            <person name="Pertea M."/>
            <person name="Feldblyum T.V."/>
            <person name="Utterback T.R."/>
            <person name="Shu C.L."/>
            <person name="Osoegawa K."/>
            <person name="de Jong P.J."/>
            <person name="Hrdy I."/>
            <person name="Horvathova L."/>
            <person name="Zubacova Z."/>
            <person name="Dolezal P."/>
            <person name="Malik S.B."/>
            <person name="Logsdon J.M. Jr."/>
            <person name="Henze K."/>
            <person name="Gupta A."/>
            <person name="Wang C.C."/>
            <person name="Dunne R.L."/>
            <person name="Upcroft J.A."/>
            <person name="Upcroft P."/>
            <person name="White O."/>
            <person name="Salzberg S.L."/>
            <person name="Tang P."/>
            <person name="Chiu C.-H."/>
            <person name="Lee Y.-S."/>
            <person name="Embley T.M."/>
            <person name="Coombs G.H."/>
            <person name="Mottram J.C."/>
            <person name="Tachezy J."/>
            <person name="Fraser-Liggett C.M."/>
            <person name="Johnson P.J."/>
        </authorList>
    </citation>
    <scope>NUCLEOTIDE SEQUENCE [LARGE SCALE GENOMIC DNA]</scope>
    <source>
        <strain evidence="2">G3</strain>
    </source>
</reference>
<dbReference type="EMBL" id="DS113177">
    <property type="protein sequence ID" value="EAY23698.1"/>
    <property type="molecule type" value="Genomic_DNA"/>
</dbReference>
<dbReference type="InterPro" id="IPR031314">
    <property type="entry name" value="DNK_dom"/>
</dbReference>
<dbReference type="FunFam" id="3.40.50.300:FF:006142">
    <property type="entry name" value="Uncharacterized protein"/>
    <property type="match status" value="1"/>
</dbReference>
<dbReference type="GO" id="GO:0005737">
    <property type="term" value="C:cytoplasm"/>
    <property type="evidence" value="ECO:0000318"/>
    <property type="project" value="GO_Central"/>
</dbReference>
<dbReference type="eggNOG" id="ENOG502SX5E">
    <property type="taxonomic scope" value="Eukaryota"/>
</dbReference>
<dbReference type="GO" id="GO:0019136">
    <property type="term" value="F:deoxynucleoside kinase activity"/>
    <property type="evidence" value="ECO:0000318"/>
    <property type="project" value="GO_Central"/>
</dbReference>
<keyword evidence="3" id="KW-1185">Reference proteome</keyword>
<dbReference type="VEuPathDB" id="TrichDB:TVAG_120360"/>
<feature type="domain" description="Deoxynucleoside kinase" evidence="1">
    <location>
        <begin position="156"/>
        <end position="207"/>
    </location>
</feature>
<dbReference type="SMR" id="A2D7I1"/>
<protein>
    <recommendedName>
        <fullName evidence="1">Deoxynucleoside kinase domain-containing protein</fullName>
    </recommendedName>
</protein>
<dbReference type="RefSeq" id="XP_001276946.1">
    <property type="nucleotide sequence ID" value="XM_001276945.1"/>
</dbReference>